<sequence length="145" mass="15013">MRKFKQGSVFAVAAAVVLAGSVAVSDPAEAASSPIAACGGGSYHEIDHHNLGAVTTIHLLYNGTTDCVVTWKNSPYAGTTTETLAYIAKETLPGVISGYKADDGNYAFYSGPVKINAPGTCIDWGGGVPINGVFIQWNDAFSHCG</sequence>
<evidence type="ECO:0000313" key="2">
    <source>
        <dbReference type="EMBL" id="MFB9831059.1"/>
    </source>
</evidence>
<feature type="signal peptide" evidence="1">
    <location>
        <begin position="1"/>
        <end position="30"/>
    </location>
</feature>
<dbReference type="Proteomes" id="UP001589627">
    <property type="component" value="Unassembled WGS sequence"/>
</dbReference>
<organism evidence="2 3">
    <name type="scientific">Actinoallomurus acaciae</name>
    <dbReference type="NCBI Taxonomy" id="502577"/>
    <lineage>
        <taxon>Bacteria</taxon>
        <taxon>Bacillati</taxon>
        <taxon>Actinomycetota</taxon>
        <taxon>Actinomycetes</taxon>
        <taxon>Streptosporangiales</taxon>
        <taxon>Thermomonosporaceae</taxon>
        <taxon>Actinoallomurus</taxon>
    </lineage>
</organism>
<protein>
    <recommendedName>
        <fullName evidence="4">Serine/threonine protein kinase</fullName>
    </recommendedName>
</protein>
<proteinExistence type="predicted"/>
<comment type="caution">
    <text evidence="2">The sequence shown here is derived from an EMBL/GenBank/DDBJ whole genome shotgun (WGS) entry which is preliminary data.</text>
</comment>
<keyword evidence="1" id="KW-0732">Signal</keyword>
<keyword evidence="3" id="KW-1185">Reference proteome</keyword>
<reference evidence="2 3" key="1">
    <citation type="submission" date="2024-09" db="EMBL/GenBank/DDBJ databases">
        <authorList>
            <person name="Sun Q."/>
            <person name="Mori K."/>
        </authorList>
    </citation>
    <scope>NUCLEOTIDE SEQUENCE [LARGE SCALE GENOMIC DNA]</scope>
    <source>
        <strain evidence="2 3">TBRC 0563</strain>
    </source>
</reference>
<name>A0ABV5Y7R8_9ACTN</name>
<gene>
    <name evidence="2" type="ORF">ACFFNX_02510</name>
</gene>
<dbReference type="RefSeq" id="WP_378194360.1">
    <property type="nucleotide sequence ID" value="NZ_JBHLZP010000007.1"/>
</dbReference>
<accession>A0ABV5Y7R8</accession>
<evidence type="ECO:0008006" key="4">
    <source>
        <dbReference type="Google" id="ProtNLM"/>
    </source>
</evidence>
<evidence type="ECO:0000256" key="1">
    <source>
        <dbReference type="SAM" id="SignalP"/>
    </source>
</evidence>
<feature type="chain" id="PRO_5045729907" description="Serine/threonine protein kinase" evidence="1">
    <location>
        <begin position="31"/>
        <end position="145"/>
    </location>
</feature>
<evidence type="ECO:0000313" key="3">
    <source>
        <dbReference type="Proteomes" id="UP001589627"/>
    </source>
</evidence>
<dbReference type="EMBL" id="JBHLZP010000007">
    <property type="protein sequence ID" value="MFB9831059.1"/>
    <property type="molecule type" value="Genomic_DNA"/>
</dbReference>